<dbReference type="Pfam" id="PF13365">
    <property type="entry name" value="Trypsin_2"/>
    <property type="match status" value="1"/>
</dbReference>
<feature type="domain" description="PDZ" evidence="3">
    <location>
        <begin position="215"/>
        <end position="291"/>
    </location>
</feature>
<name>A0A7G8BJV2_9BACT</name>
<dbReference type="SUPFAM" id="SSF50494">
    <property type="entry name" value="Trypsin-like serine proteases"/>
    <property type="match status" value="1"/>
</dbReference>
<evidence type="ECO:0000256" key="1">
    <source>
        <dbReference type="ARBA" id="ARBA00022670"/>
    </source>
</evidence>
<sequence>MTNGTEKSVWTQLSSAFADAITELESSIVAIDGGGRSTSSGVVWRPGVIVTTHHALRFRENLKILLAEESLSARWIGSDITTDLAVLGIDSDKLTPVSSTNDLVTRAGEVVLSIGRSRLGDISASCGIIARTGSAWRSWRGGAIDRLIRPDIRLYVGQAGSALVNEQRQVLGINSPALASQAVITIPAQTINRVVKAILELGHVPRPFLGLAMQPIPIPEPAQGLFPNGVDETLLVTHVEPKAPAALAGVMVGDVIVSFNGGPVPGLREILHRLRASRIGDTISLTVSRGGARVDLTLSVADRG</sequence>
<dbReference type="PANTHER" id="PTHR43343">
    <property type="entry name" value="PEPTIDASE S12"/>
    <property type="match status" value="1"/>
</dbReference>
<dbReference type="EMBL" id="CP060394">
    <property type="protein sequence ID" value="QNI32822.1"/>
    <property type="molecule type" value="Genomic_DNA"/>
</dbReference>
<dbReference type="AlphaFoldDB" id="A0A7G8BJV2"/>
<evidence type="ECO:0000313" key="4">
    <source>
        <dbReference type="EMBL" id="QNI32822.1"/>
    </source>
</evidence>
<organism evidence="4 5">
    <name type="scientific">Alloacidobacterium dinghuense</name>
    <dbReference type="NCBI Taxonomy" id="2763107"/>
    <lineage>
        <taxon>Bacteria</taxon>
        <taxon>Pseudomonadati</taxon>
        <taxon>Acidobacteriota</taxon>
        <taxon>Terriglobia</taxon>
        <taxon>Terriglobales</taxon>
        <taxon>Acidobacteriaceae</taxon>
        <taxon>Alloacidobacterium</taxon>
    </lineage>
</organism>
<dbReference type="InterPro" id="IPR001940">
    <property type="entry name" value="Peptidase_S1C"/>
</dbReference>
<keyword evidence="5" id="KW-1185">Reference proteome</keyword>
<dbReference type="Proteomes" id="UP000515312">
    <property type="component" value="Chromosome"/>
</dbReference>
<proteinExistence type="predicted"/>
<keyword evidence="2" id="KW-0378">Hydrolase</keyword>
<dbReference type="GO" id="GO:0004252">
    <property type="term" value="F:serine-type endopeptidase activity"/>
    <property type="evidence" value="ECO:0007669"/>
    <property type="project" value="InterPro"/>
</dbReference>
<protein>
    <submittedName>
        <fullName evidence="4">PDZ domain-containing protein</fullName>
    </submittedName>
</protein>
<dbReference type="InterPro" id="IPR009003">
    <property type="entry name" value="Peptidase_S1_PA"/>
</dbReference>
<evidence type="ECO:0000256" key="2">
    <source>
        <dbReference type="ARBA" id="ARBA00022801"/>
    </source>
</evidence>
<reference evidence="4 5" key="1">
    <citation type="submission" date="2020-08" db="EMBL/GenBank/DDBJ databases">
        <title>Edaphobacter telluris sp. nov. and Acidobacterium dinghuensis sp. nov., two acidobacteria isolated from forest soil.</title>
        <authorList>
            <person name="Fu J."/>
            <person name="Qiu L."/>
        </authorList>
    </citation>
    <scope>NUCLEOTIDE SEQUENCE [LARGE SCALE GENOMIC DNA]</scope>
    <source>
        <strain evidence="4">4Y35</strain>
    </source>
</reference>
<dbReference type="KEGG" id="adin:H7849_02135"/>
<dbReference type="PANTHER" id="PTHR43343:SF3">
    <property type="entry name" value="PROTEASE DO-LIKE 8, CHLOROPLASTIC"/>
    <property type="match status" value="1"/>
</dbReference>
<evidence type="ECO:0000313" key="5">
    <source>
        <dbReference type="Proteomes" id="UP000515312"/>
    </source>
</evidence>
<dbReference type="RefSeq" id="WP_186743779.1">
    <property type="nucleotide sequence ID" value="NZ_CP060394.1"/>
</dbReference>
<dbReference type="InterPro" id="IPR036034">
    <property type="entry name" value="PDZ_sf"/>
</dbReference>
<accession>A0A7G8BJV2</accession>
<dbReference type="SUPFAM" id="SSF50156">
    <property type="entry name" value="PDZ domain-like"/>
    <property type="match status" value="1"/>
</dbReference>
<dbReference type="InterPro" id="IPR001478">
    <property type="entry name" value="PDZ"/>
</dbReference>
<gene>
    <name evidence="4" type="ORF">H7849_02135</name>
</gene>
<dbReference type="Pfam" id="PF13180">
    <property type="entry name" value="PDZ_2"/>
    <property type="match status" value="1"/>
</dbReference>
<dbReference type="GO" id="GO:0006508">
    <property type="term" value="P:proteolysis"/>
    <property type="evidence" value="ECO:0007669"/>
    <property type="project" value="UniProtKB-KW"/>
</dbReference>
<dbReference type="PROSITE" id="PS50106">
    <property type="entry name" value="PDZ"/>
    <property type="match status" value="1"/>
</dbReference>
<keyword evidence="1" id="KW-0645">Protease</keyword>
<dbReference type="Gene3D" id="2.40.10.120">
    <property type="match status" value="1"/>
</dbReference>
<dbReference type="PRINTS" id="PR00834">
    <property type="entry name" value="PROTEASES2C"/>
</dbReference>
<dbReference type="InterPro" id="IPR051201">
    <property type="entry name" value="Chloro_Bact_Ser_Proteases"/>
</dbReference>
<evidence type="ECO:0000259" key="3">
    <source>
        <dbReference type="PROSITE" id="PS50106"/>
    </source>
</evidence>
<dbReference type="SMART" id="SM00228">
    <property type="entry name" value="PDZ"/>
    <property type="match status" value="1"/>
</dbReference>
<dbReference type="Gene3D" id="2.30.42.10">
    <property type="match status" value="1"/>
</dbReference>